<proteinExistence type="predicted"/>
<accession>A0A8J7WAK0</accession>
<dbReference type="AlphaFoldDB" id="A0A8J7WAK0"/>
<dbReference type="RefSeq" id="WP_211531394.1">
    <property type="nucleotide sequence ID" value="NZ_JWHL01000016.1"/>
</dbReference>
<keyword evidence="4" id="KW-1185">Reference proteome</keyword>
<dbReference type="SUPFAM" id="SSF50249">
    <property type="entry name" value="Nucleic acid-binding proteins"/>
    <property type="match status" value="1"/>
</dbReference>
<protein>
    <submittedName>
        <fullName evidence="3">Transcriptional regulator</fullName>
    </submittedName>
</protein>
<evidence type="ECO:0000313" key="3">
    <source>
        <dbReference type="EMBL" id="MBR1369660.1"/>
    </source>
</evidence>
<dbReference type="InterPro" id="IPR022002">
    <property type="entry name" value="ChsH2_Znr"/>
</dbReference>
<dbReference type="Pfam" id="PF01796">
    <property type="entry name" value="OB_ChsH2_C"/>
    <property type="match status" value="1"/>
</dbReference>
<organism evidence="3 4">
    <name type="scientific">Methanocalculus chunghsingensis</name>
    <dbReference type="NCBI Taxonomy" id="156457"/>
    <lineage>
        <taxon>Archaea</taxon>
        <taxon>Methanobacteriati</taxon>
        <taxon>Methanobacteriota</taxon>
        <taxon>Stenosarchaea group</taxon>
        <taxon>Methanomicrobia</taxon>
        <taxon>Methanomicrobiales</taxon>
        <taxon>Methanocalculaceae</taxon>
        <taxon>Methanocalculus</taxon>
    </lineage>
</organism>
<dbReference type="Pfam" id="PF12172">
    <property type="entry name" value="zf-ChsH2"/>
    <property type="match status" value="1"/>
</dbReference>
<dbReference type="InterPro" id="IPR012340">
    <property type="entry name" value="NA-bd_OB-fold"/>
</dbReference>
<dbReference type="PANTHER" id="PTHR34075:SF5">
    <property type="entry name" value="BLR3430 PROTEIN"/>
    <property type="match status" value="1"/>
</dbReference>
<dbReference type="EMBL" id="JWHL01000016">
    <property type="protein sequence ID" value="MBR1369660.1"/>
    <property type="molecule type" value="Genomic_DNA"/>
</dbReference>
<dbReference type="OrthoDB" id="9573at2157"/>
<evidence type="ECO:0000259" key="1">
    <source>
        <dbReference type="Pfam" id="PF01796"/>
    </source>
</evidence>
<dbReference type="InterPro" id="IPR052513">
    <property type="entry name" value="Thioester_dehydratase-like"/>
</dbReference>
<name>A0A8J7WAK0_9EURY</name>
<dbReference type="Proteomes" id="UP000730161">
    <property type="component" value="Unassembled WGS sequence"/>
</dbReference>
<feature type="domain" description="ChsH2 C-terminal OB-fold" evidence="1">
    <location>
        <begin position="49"/>
        <end position="109"/>
    </location>
</feature>
<evidence type="ECO:0000259" key="2">
    <source>
        <dbReference type="Pfam" id="PF12172"/>
    </source>
</evidence>
<dbReference type="PANTHER" id="PTHR34075">
    <property type="entry name" value="BLR3430 PROTEIN"/>
    <property type="match status" value="1"/>
</dbReference>
<sequence>MTVARFWRKIPQRYNLIGTKCENCNTVYFPPRSLCPDCRRDGKIIDHTCSGKGTVVTFSVIRTASDQFSNMTPYVLAIIELEEGCRLTSQVICDPTEVSVGMKVKSVFRVIAEDGPSGIIHYGTKFVPV</sequence>
<reference evidence="3" key="1">
    <citation type="submission" date="2014-12" db="EMBL/GenBank/DDBJ databases">
        <authorList>
            <person name="Huang H.-H."/>
            <person name="Chen S.-C."/>
            <person name="Lai M.-C."/>
        </authorList>
    </citation>
    <scope>NUCLEOTIDE SEQUENCE</scope>
    <source>
        <strain evidence="3">K1F9705b</strain>
    </source>
</reference>
<evidence type="ECO:0000313" key="4">
    <source>
        <dbReference type="Proteomes" id="UP000730161"/>
    </source>
</evidence>
<dbReference type="Gene3D" id="6.10.30.10">
    <property type="match status" value="1"/>
</dbReference>
<feature type="domain" description="ChsH2 rubredoxin-like zinc ribbon" evidence="2">
    <location>
        <begin position="9"/>
        <end position="41"/>
    </location>
</feature>
<gene>
    <name evidence="3" type="ORF">RJ53_09300</name>
</gene>
<comment type="caution">
    <text evidence="3">The sequence shown here is derived from an EMBL/GenBank/DDBJ whole genome shotgun (WGS) entry which is preliminary data.</text>
</comment>
<dbReference type="InterPro" id="IPR002878">
    <property type="entry name" value="ChsH2_C"/>
</dbReference>